<proteinExistence type="predicted"/>
<evidence type="ECO:0000256" key="1">
    <source>
        <dbReference type="SAM" id="Phobius"/>
    </source>
</evidence>
<accession>D5UT94</accession>
<reference evidence="2 3" key="2">
    <citation type="journal article" date="2011" name="Stand. Genomic Sci.">
        <title>Complete genome sequence of Tsukamurella paurometabola type strain (no. 33).</title>
        <authorList>
            <person name="Munk A.C."/>
            <person name="Lapidus A."/>
            <person name="Lucas S."/>
            <person name="Nolan M."/>
            <person name="Tice H."/>
            <person name="Cheng J.F."/>
            <person name="Del Rio T.G."/>
            <person name="Goodwin L."/>
            <person name="Pitluck S."/>
            <person name="Liolios K."/>
            <person name="Huntemann M."/>
            <person name="Ivanova N."/>
            <person name="Mavromatis K."/>
            <person name="Mikhailova N."/>
            <person name="Pati A."/>
            <person name="Chen A."/>
            <person name="Palaniappan K."/>
            <person name="Tapia R."/>
            <person name="Han C."/>
            <person name="Land M."/>
            <person name="Hauser L."/>
            <person name="Chang Y.J."/>
            <person name="Jeffries C.D."/>
            <person name="Brettin T."/>
            <person name="Yasawong M."/>
            <person name="Brambilla E.M."/>
            <person name="Rohde M."/>
            <person name="Sikorski J."/>
            <person name="Goker M."/>
            <person name="Detter J.C."/>
            <person name="Woyke T."/>
            <person name="Bristow J."/>
            <person name="Eisen J.A."/>
            <person name="Markowitz V."/>
            <person name="Hugenholtz P."/>
            <person name="Kyrpides N.C."/>
            <person name="Klenk H.P."/>
        </authorList>
    </citation>
    <scope>NUCLEOTIDE SEQUENCE [LARGE SCALE GENOMIC DNA]</scope>
    <source>
        <strain evidence="3">ATCC 8368 / DSM 20162 / CCUG 35730 / CIP 100753 / JCM 10117 / KCTC 9821 / NBRC 16120 / NCIMB 702349 / NCTC 13040</strain>
    </source>
</reference>
<dbReference type="STRING" id="521096.Tpau_2781"/>
<evidence type="ECO:0000313" key="2">
    <source>
        <dbReference type="EMBL" id="ADG79379.1"/>
    </source>
</evidence>
<keyword evidence="1" id="KW-1133">Transmembrane helix</keyword>
<name>D5UT94_TSUPD</name>
<keyword evidence="3" id="KW-1185">Reference proteome</keyword>
<gene>
    <name evidence="2" type="ordered locus">Tpau_2781</name>
</gene>
<dbReference type="EMBL" id="CP001966">
    <property type="protein sequence ID" value="ADG79379.1"/>
    <property type="molecule type" value="Genomic_DNA"/>
</dbReference>
<feature type="transmembrane region" description="Helical" evidence="1">
    <location>
        <begin position="17"/>
        <end position="35"/>
    </location>
</feature>
<protein>
    <submittedName>
        <fullName evidence="2">Uncharacterized protein</fullName>
    </submittedName>
</protein>
<keyword evidence="1" id="KW-0812">Transmembrane</keyword>
<sequence length="36" mass="3935">MSDSGGGWRSYLPKSKVTLALIALLILLVVAWAFTR</sequence>
<dbReference type="AlphaFoldDB" id="D5UT94"/>
<reference evidence="3" key="1">
    <citation type="submission" date="2010-03" db="EMBL/GenBank/DDBJ databases">
        <title>The complete chromosome of Tsukamurella paurometabola DSM 20162.</title>
        <authorList>
            <consortium name="US DOE Joint Genome Institute (JGI-PGF)"/>
            <person name="Lucas S."/>
            <person name="Copeland A."/>
            <person name="Lapidus A."/>
            <person name="Glavina del Rio T."/>
            <person name="Dalin E."/>
            <person name="Tice H."/>
            <person name="Bruce D."/>
            <person name="Goodwin L."/>
            <person name="Pitluck S."/>
            <person name="Kyrpides N."/>
            <person name="Mavromatis K."/>
            <person name="Ivanova N."/>
            <person name="Mikhailova N."/>
            <person name="Munk A.C."/>
            <person name="Brettin T."/>
            <person name="Detter J.C."/>
            <person name="Tapia R."/>
            <person name="Han C."/>
            <person name="Larimer F."/>
            <person name="Land M."/>
            <person name="Hauser L."/>
            <person name="Markowitz V."/>
            <person name="Cheng J.-F."/>
            <person name="Hugenholtz P."/>
            <person name="Woyke T."/>
            <person name="Wu D."/>
            <person name="Jando M."/>
            <person name="Brambilla E."/>
            <person name="Klenk H.-P."/>
            <person name="Eisen J.A."/>
        </authorList>
    </citation>
    <scope>NUCLEOTIDE SEQUENCE [LARGE SCALE GENOMIC DNA]</scope>
    <source>
        <strain evidence="3">ATCC 8368 / DSM 20162 / CCUG 35730 / CIP 100753 / JCM 10117 / KCTC 9821 / NBRC 16120 / NCIMB 702349 / NCTC 13040</strain>
    </source>
</reference>
<dbReference type="Proteomes" id="UP000001213">
    <property type="component" value="Chromosome"/>
</dbReference>
<organism evidence="2 3">
    <name type="scientific">Tsukamurella paurometabola (strain ATCC 8368 / DSM 20162 / CCUG 35730 / CIP 100753 / JCM 10117 / KCTC 9821 / NBRC 16120 / NCIMB 702349 / NCTC 13040)</name>
    <name type="common">Corynebacterium paurometabolum</name>
    <dbReference type="NCBI Taxonomy" id="521096"/>
    <lineage>
        <taxon>Bacteria</taxon>
        <taxon>Bacillati</taxon>
        <taxon>Actinomycetota</taxon>
        <taxon>Actinomycetes</taxon>
        <taxon>Mycobacteriales</taxon>
        <taxon>Tsukamurellaceae</taxon>
        <taxon>Tsukamurella</taxon>
    </lineage>
</organism>
<evidence type="ECO:0000313" key="3">
    <source>
        <dbReference type="Proteomes" id="UP000001213"/>
    </source>
</evidence>
<keyword evidence="1" id="KW-0472">Membrane</keyword>
<dbReference type="KEGG" id="tpr:Tpau_2781"/>
<dbReference type="HOGENOM" id="CLU_3359092_0_0_11"/>